<dbReference type="EMBL" id="JADHEI010000033">
    <property type="protein sequence ID" value="MBF2735424.1"/>
    <property type="molecule type" value="Genomic_DNA"/>
</dbReference>
<dbReference type="InterPro" id="IPR000184">
    <property type="entry name" value="Bac_surfAg_D15"/>
</dbReference>
<keyword evidence="5" id="KW-0677">Repeat</keyword>
<name>A0A930UHN7_9GAMM</name>
<feature type="domain" description="POTRA" evidence="10">
    <location>
        <begin position="27"/>
        <end position="94"/>
    </location>
</feature>
<feature type="signal peptide" evidence="9">
    <location>
        <begin position="1"/>
        <end position="22"/>
    </location>
</feature>
<dbReference type="AlphaFoldDB" id="A0A930UHN7"/>
<evidence type="ECO:0000256" key="4">
    <source>
        <dbReference type="ARBA" id="ARBA00022729"/>
    </source>
</evidence>
<dbReference type="InterPro" id="IPR039910">
    <property type="entry name" value="D15-like"/>
</dbReference>
<evidence type="ECO:0000256" key="8">
    <source>
        <dbReference type="NCBIfam" id="TIGR03303"/>
    </source>
</evidence>
<feature type="chain" id="PRO_5037415648" description="Outer membrane protein assembly factor BamA" evidence="9">
    <location>
        <begin position="23"/>
        <end position="762"/>
    </location>
</feature>
<feature type="domain" description="POTRA" evidence="10">
    <location>
        <begin position="95"/>
        <end position="175"/>
    </location>
</feature>
<dbReference type="Pfam" id="PF07244">
    <property type="entry name" value="POTRA"/>
    <property type="match status" value="5"/>
</dbReference>
<gene>
    <name evidence="11" type="primary">bamA</name>
    <name evidence="11" type="ORF">ISN26_05025</name>
</gene>
<keyword evidence="3" id="KW-0812">Transmembrane</keyword>
<dbReference type="InterPro" id="IPR010827">
    <property type="entry name" value="BamA/TamA_POTRA"/>
</dbReference>
<dbReference type="InterPro" id="IPR023707">
    <property type="entry name" value="OM_assembly_BamA"/>
</dbReference>
<dbReference type="PANTHER" id="PTHR12815:SF23">
    <property type="entry name" value="OUTER MEMBRANE PROTEIN ASSEMBLY FACTOR BAMA"/>
    <property type="match status" value="1"/>
</dbReference>
<evidence type="ECO:0000256" key="7">
    <source>
        <dbReference type="ARBA" id="ARBA00023237"/>
    </source>
</evidence>
<dbReference type="PROSITE" id="PS51779">
    <property type="entry name" value="POTRA"/>
    <property type="match status" value="4"/>
</dbReference>
<evidence type="ECO:0000256" key="5">
    <source>
        <dbReference type="ARBA" id="ARBA00022737"/>
    </source>
</evidence>
<comment type="caution">
    <text evidence="11">The sequence shown here is derived from an EMBL/GenBank/DDBJ whole genome shotgun (WGS) entry which is preliminary data.</text>
</comment>
<evidence type="ECO:0000256" key="6">
    <source>
        <dbReference type="ARBA" id="ARBA00023136"/>
    </source>
</evidence>
<keyword evidence="4 9" id="KW-0732">Signal</keyword>
<dbReference type="Proteomes" id="UP000604381">
    <property type="component" value="Unassembled WGS sequence"/>
</dbReference>
<accession>A0A930UHN7</accession>
<dbReference type="Gene3D" id="2.40.160.50">
    <property type="entry name" value="membrane protein fhac: a member of the omp85/tpsb transporter family"/>
    <property type="match status" value="1"/>
</dbReference>
<keyword evidence="7" id="KW-0998">Cell outer membrane</keyword>
<comment type="subcellular location">
    <subcellularLocation>
        <location evidence="1">Membrane</location>
    </subcellularLocation>
</comment>
<dbReference type="Pfam" id="PF01103">
    <property type="entry name" value="Omp85"/>
    <property type="match status" value="1"/>
</dbReference>
<feature type="domain" description="POTRA" evidence="10">
    <location>
        <begin position="351"/>
        <end position="423"/>
    </location>
</feature>
<evidence type="ECO:0000313" key="12">
    <source>
        <dbReference type="Proteomes" id="UP000604381"/>
    </source>
</evidence>
<dbReference type="GO" id="GO:0009279">
    <property type="term" value="C:cell outer membrane"/>
    <property type="evidence" value="ECO:0007669"/>
    <property type="project" value="UniProtKB-UniRule"/>
</dbReference>
<sequence length="762" mass="84971">MRRLLLLLAAACCGLLAAGAAAQQGPFTVAEIRITGLDKVEESTVLAFVSFGPGDEISPAELAGTVARLFETGLFRDVEVMREGNVVVIDVSENPIISAIRFEGLAAINEDTLLDLLKGQGIAVGRIFKRGSNEFIESAIRSLYRRQSRFLASARLVTVPLEDGRIDLVVEISEGPQATIREINFHGNEVFTVDELRGFFELKQESFVDSLLDRDVYDPSVLAGDLDRVRREYLNAGYIRFEVLSRDVKVIPDEGAIVIDVFLNEGSQYRFGETFFEIEGDSISEERAMGAVDYEPGQVFADRLVDRTRDSLRRVLRRDGFAFATAEYETAIDDDALVVAITYRLSNDRLAEIRSINFIGNNLTQDLVLRRQLEIVEGETFDIDKLEYSLTRLRRSGYLREVKASERRVGDDQVDIDIEVVEVAQGRLVVGAGYSNSDGVSFAFDFARNNIFGSGNDFALKFETKDSGQDLDLTFREPGITDSGITRLLNLYISDSDGELTSSSAINDLGGRLVYTIPIDREWSWNAGMVAEQSRISNHENLLSSSTLPVIREFVTRYEGEQNSLRLVSGIGYDSRDTAFDTTEGLLFNVNAEYSLPGSDSQYYTTGMRGTYYAPLDDRRLNIISGEFDFKAGGEIGDAIFPYYKRFFISSGQLRGFRTTRLGPVENGSEIGGRFLAHGSVEVLRNLRLFDLDGVRAGAFMDAAGLWEDYDAFIDNSDEMRASVGAVLKIRTPLFPLSFTYAYPVVKEEEDALRRFQFNLGF</sequence>
<evidence type="ECO:0000256" key="2">
    <source>
        <dbReference type="ARBA" id="ARBA00022452"/>
    </source>
</evidence>
<proteinExistence type="predicted"/>
<keyword evidence="12" id="KW-1185">Reference proteome</keyword>
<evidence type="ECO:0000256" key="3">
    <source>
        <dbReference type="ARBA" id="ARBA00022692"/>
    </source>
</evidence>
<evidence type="ECO:0000256" key="9">
    <source>
        <dbReference type="SAM" id="SignalP"/>
    </source>
</evidence>
<evidence type="ECO:0000313" key="11">
    <source>
        <dbReference type="EMBL" id="MBF2735424.1"/>
    </source>
</evidence>
<evidence type="ECO:0000256" key="1">
    <source>
        <dbReference type="ARBA" id="ARBA00004370"/>
    </source>
</evidence>
<dbReference type="Gene3D" id="3.10.20.310">
    <property type="entry name" value="membrane protein fhac"/>
    <property type="match status" value="5"/>
</dbReference>
<keyword evidence="2" id="KW-1134">Transmembrane beta strand</keyword>
<dbReference type="InterPro" id="IPR034746">
    <property type="entry name" value="POTRA"/>
</dbReference>
<dbReference type="GO" id="GO:0071709">
    <property type="term" value="P:membrane assembly"/>
    <property type="evidence" value="ECO:0007669"/>
    <property type="project" value="InterPro"/>
</dbReference>
<evidence type="ECO:0000259" key="10">
    <source>
        <dbReference type="PROSITE" id="PS51779"/>
    </source>
</evidence>
<protein>
    <recommendedName>
        <fullName evidence="8">Outer membrane protein assembly factor BamA</fullName>
    </recommendedName>
</protein>
<dbReference type="PANTHER" id="PTHR12815">
    <property type="entry name" value="SORTING AND ASSEMBLY MACHINERY SAMM50 PROTEIN FAMILY MEMBER"/>
    <property type="match status" value="1"/>
</dbReference>
<feature type="domain" description="POTRA" evidence="10">
    <location>
        <begin position="178"/>
        <end position="266"/>
    </location>
</feature>
<keyword evidence="6" id="KW-0472">Membrane</keyword>
<organism evidence="11 12">
    <name type="scientific">Candidatus Amphirhobacter heronislandensis</name>
    <dbReference type="NCBI Taxonomy" id="1732024"/>
    <lineage>
        <taxon>Bacteria</taxon>
        <taxon>Pseudomonadati</taxon>
        <taxon>Pseudomonadota</taxon>
        <taxon>Gammaproteobacteria</taxon>
        <taxon>Candidatus Tethybacterales</taxon>
        <taxon>Candidatus Tethybacteraceae</taxon>
        <taxon>Candidatus Amphirhobacter</taxon>
    </lineage>
</organism>
<dbReference type="PIRSF" id="PIRSF006076">
    <property type="entry name" value="OM_assembly_OMP85"/>
    <property type="match status" value="1"/>
</dbReference>
<reference evidence="11" key="1">
    <citation type="submission" date="2020-10" db="EMBL/GenBank/DDBJ databases">
        <title>An improved Amphimedon queenslandica hologenome assembly reveals how three proteobacterial symbionts can extend the metabolic phenotypic of their marine sponge host.</title>
        <authorList>
            <person name="Degnan B."/>
            <person name="Degnan S."/>
            <person name="Xiang X."/>
        </authorList>
    </citation>
    <scope>NUCLEOTIDE SEQUENCE</scope>
    <source>
        <strain evidence="11">AqS2</strain>
    </source>
</reference>
<dbReference type="NCBIfam" id="TIGR03303">
    <property type="entry name" value="OM_YaeT"/>
    <property type="match status" value="1"/>
</dbReference>